<dbReference type="PANTHER" id="PTHR42109:SF3">
    <property type="entry name" value="INTEGRAL MEMBRANE PROTEIN (AFU_ORTHOLOGUE AFUA_5G00100)"/>
    <property type="match status" value="1"/>
</dbReference>
<feature type="transmembrane region" description="Helical" evidence="1">
    <location>
        <begin position="212"/>
        <end position="231"/>
    </location>
</feature>
<keyword evidence="1" id="KW-1133">Transmembrane helix</keyword>
<evidence type="ECO:0000259" key="2">
    <source>
        <dbReference type="Pfam" id="PF24800"/>
    </source>
</evidence>
<evidence type="ECO:0000256" key="1">
    <source>
        <dbReference type="SAM" id="Phobius"/>
    </source>
</evidence>
<feature type="transmembrane region" description="Helical" evidence="1">
    <location>
        <begin position="92"/>
        <end position="111"/>
    </location>
</feature>
<dbReference type="AlphaFoldDB" id="A0A1L9RKK9"/>
<sequence length="256" mass="27788">MNTLLLAQLIIYIILIQPITYITYRHGLHGLLGWGYLSIFCTLRIVGGGLGFNRDSTVAYIINSVGISPLLLAVDGVLHEAKTYRNPHLHKAFHWAFVIIMHMTVMGAVVVAAKGAAGLAGNNPTSTDTNLLQAGIAILETCWAILVIWALFALLPAQRAKNAPGYKEGSTLLYGSLIALVFIGIRVLYALVADCTQDAKLNPMSGELAIRVVLGLISELVTVLVFIYVGVRTLDVRKYAGVDARKSEDRSVENWA</sequence>
<dbReference type="Pfam" id="PF24800">
    <property type="entry name" value="DUF7702"/>
    <property type="match status" value="1"/>
</dbReference>
<keyword evidence="4" id="KW-1185">Reference proteome</keyword>
<protein>
    <recommendedName>
        <fullName evidence="2">DUF7702 domain-containing protein</fullName>
    </recommendedName>
</protein>
<feature type="transmembrane region" description="Helical" evidence="1">
    <location>
        <begin position="6"/>
        <end position="24"/>
    </location>
</feature>
<keyword evidence="1" id="KW-0472">Membrane</keyword>
<feature type="domain" description="DUF7702" evidence="2">
    <location>
        <begin position="4"/>
        <end position="233"/>
    </location>
</feature>
<gene>
    <name evidence="3" type="ORF">ASPWEDRAFT_183501</name>
</gene>
<feature type="transmembrane region" description="Helical" evidence="1">
    <location>
        <begin position="172"/>
        <end position="192"/>
    </location>
</feature>
<accession>A0A1L9RKK9</accession>
<organism evidence="3 4">
    <name type="scientific">Aspergillus wentii DTO 134E9</name>
    <dbReference type="NCBI Taxonomy" id="1073089"/>
    <lineage>
        <taxon>Eukaryota</taxon>
        <taxon>Fungi</taxon>
        <taxon>Dikarya</taxon>
        <taxon>Ascomycota</taxon>
        <taxon>Pezizomycotina</taxon>
        <taxon>Eurotiomycetes</taxon>
        <taxon>Eurotiomycetidae</taxon>
        <taxon>Eurotiales</taxon>
        <taxon>Aspergillaceae</taxon>
        <taxon>Aspergillus</taxon>
        <taxon>Aspergillus subgen. Cremei</taxon>
    </lineage>
</organism>
<feature type="transmembrane region" description="Helical" evidence="1">
    <location>
        <begin position="131"/>
        <end position="152"/>
    </location>
</feature>
<dbReference type="InterPro" id="IPR056119">
    <property type="entry name" value="DUF7702"/>
</dbReference>
<evidence type="ECO:0000313" key="3">
    <source>
        <dbReference type="EMBL" id="OJJ35443.1"/>
    </source>
</evidence>
<dbReference type="VEuPathDB" id="FungiDB:ASPWEDRAFT_183501"/>
<name>A0A1L9RKK9_ASPWE</name>
<keyword evidence="1" id="KW-0812">Transmembrane</keyword>
<dbReference type="EMBL" id="KV878212">
    <property type="protein sequence ID" value="OJJ35443.1"/>
    <property type="molecule type" value="Genomic_DNA"/>
</dbReference>
<proteinExistence type="predicted"/>
<dbReference type="RefSeq" id="XP_040689119.1">
    <property type="nucleotide sequence ID" value="XM_040831985.1"/>
</dbReference>
<dbReference type="GeneID" id="63747833"/>
<feature type="transmembrane region" description="Helical" evidence="1">
    <location>
        <begin position="58"/>
        <end position="80"/>
    </location>
</feature>
<evidence type="ECO:0000313" key="4">
    <source>
        <dbReference type="Proteomes" id="UP000184383"/>
    </source>
</evidence>
<dbReference type="OrthoDB" id="2560628at2759"/>
<feature type="transmembrane region" description="Helical" evidence="1">
    <location>
        <begin position="31"/>
        <end position="52"/>
    </location>
</feature>
<reference evidence="4" key="1">
    <citation type="journal article" date="2017" name="Genome Biol.">
        <title>Comparative genomics reveals high biological diversity and specific adaptations in the industrially and medically important fungal genus Aspergillus.</title>
        <authorList>
            <person name="de Vries R.P."/>
            <person name="Riley R."/>
            <person name="Wiebenga A."/>
            <person name="Aguilar-Osorio G."/>
            <person name="Amillis S."/>
            <person name="Uchima C.A."/>
            <person name="Anderluh G."/>
            <person name="Asadollahi M."/>
            <person name="Askin M."/>
            <person name="Barry K."/>
            <person name="Battaglia E."/>
            <person name="Bayram O."/>
            <person name="Benocci T."/>
            <person name="Braus-Stromeyer S.A."/>
            <person name="Caldana C."/>
            <person name="Canovas D."/>
            <person name="Cerqueira G.C."/>
            <person name="Chen F."/>
            <person name="Chen W."/>
            <person name="Choi C."/>
            <person name="Clum A."/>
            <person name="Dos Santos R.A."/>
            <person name="Damasio A.R."/>
            <person name="Diallinas G."/>
            <person name="Emri T."/>
            <person name="Fekete E."/>
            <person name="Flipphi M."/>
            <person name="Freyberg S."/>
            <person name="Gallo A."/>
            <person name="Gournas C."/>
            <person name="Habgood R."/>
            <person name="Hainaut M."/>
            <person name="Harispe M.L."/>
            <person name="Henrissat B."/>
            <person name="Hilden K.S."/>
            <person name="Hope R."/>
            <person name="Hossain A."/>
            <person name="Karabika E."/>
            <person name="Karaffa L."/>
            <person name="Karanyi Z."/>
            <person name="Krasevec N."/>
            <person name="Kuo A."/>
            <person name="Kusch H."/>
            <person name="LaButti K."/>
            <person name="Lagendijk E.L."/>
            <person name="Lapidus A."/>
            <person name="Levasseur A."/>
            <person name="Lindquist E."/>
            <person name="Lipzen A."/>
            <person name="Logrieco A.F."/>
            <person name="MacCabe A."/>
            <person name="Maekelae M.R."/>
            <person name="Malavazi I."/>
            <person name="Melin P."/>
            <person name="Meyer V."/>
            <person name="Mielnichuk N."/>
            <person name="Miskei M."/>
            <person name="Molnar A.P."/>
            <person name="Mule G."/>
            <person name="Ngan C.Y."/>
            <person name="Orejas M."/>
            <person name="Orosz E."/>
            <person name="Ouedraogo J.P."/>
            <person name="Overkamp K.M."/>
            <person name="Park H.-S."/>
            <person name="Perrone G."/>
            <person name="Piumi F."/>
            <person name="Punt P.J."/>
            <person name="Ram A.F."/>
            <person name="Ramon A."/>
            <person name="Rauscher S."/>
            <person name="Record E."/>
            <person name="Riano-Pachon D.M."/>
            <person name="Robert V."/>
            <person name="Roehrig J."/>
            <person name="Ruller R."/>
            <person name="Salamov A."/>
            <person name="Salih N.S."/>
            <person name="Samson R.A."/>
            <person name="Sandor E."/>
            <person name="Sanguinetti M."/>
            <person name="Schuetze T."/>
            <person name="Sepcic K."/>
            <person name="Shelest E."/>
            <person name="Sherlock G."/>
            <person name="Sophianopoulou V."/>
            <person name="Squina F.M."/>
            <person name="Sun H."/>
            <person name="Susca A."/>
            <person name="Todd R.B."/>
            <person name="Tsang A."/>
            <person name="Unkles S.E."/>
            <person name="van de Wiele N."/>
            <person name="van Rossen-Uffink D."/>
            <person name="Oliveira J.V."/>
            <person name="Vesth T.C."/>
            <person name="Visser J."/>
            <person name="Yu J.-H."/>
            <person name="Zhou M."/>
            <person name="Andersen M.R."/>
            <person name="Archer D.B."/>
            <person name="Baker S.E."/>
            <person name="Benoit I."/>
            <person name="Brakhage A.A."/>
            <person name="Braus G.H."/>
            <person name="Fischer R."/>
            <person name="Frisvad J.C."/>
            <person name="Goldman G.H."/>
            <person name="Houbraken J."/>
            <person name="Oakley B."/>
            <person name="Pocsi I."/>
            <person name="Scazzocchio C."/>
            <person name="Seiboth B."/>
            <person name="vanKuyk P.A."/>
            <person name="Wortman J."/>
            <person name="Dyer P.S."/>
            <person name="Grigoriev I.V."/>
        </authorList>
    </citation>
    <scope>NUCLEOTIDE SEQUENCE [LARGE SCALE GENOMIC DNA]</scope>
    <source>
        <strain evidence="4">DTO 134E9</strain>
    </source>
</reference>
<dbReference type="Proteomes" id="UP000184383">
    <property type="component" value="Unassembled WGS sequence"/>
</dbReference>
<dbReference type="PANTHER" id="PTHR42109">
    <property type="entry name" value="UNPLACED GENOMIC SCAFFOLD UM_SCAF_CONTIG_1.265, WHOLE GENOME SHOTGUN SEQUENCE"/>
    <property type="match status" value="1"/>
</dbReference>